<keyword evidence="3" id="KW-1185">Reference proteome</keyword>
<accession>A0ABR1J4T1</accession>
<reference evidence="2 3" key="1">
    <citation type="submission" date="2024-01" db="EMBL/GenBank/DDBJ databases">
        <title>A draft genome for the cacao thread blight pathogen Marasmiellus scandens.</title>
        <authorList>
            <person name="Baruah I.K."/>
            <person name="Leung J."/>
            <person name="Bukari Y."/>
            <person name="Amoako-Attah I."/>
            <person name="Meinhardt L.W."/>
            <person name="Bailey B.A."/>
            <person name="Cohen S.P."/>
        </authorList>
    </citation>
    <scope>NUCLEOTIDE SEQUENCE [LARGE SCALE GENOMIC DNA]</scope>
    <source>
        <strain evidence="2 3">GH-19</strain>
    </source>
</reference>
<name>A0ABR1J4T1_9AGAR</name>
<evidence type="ECO:0000256" key="1">
    <source>
        <dbReference type="SAM" id="SignalP"/>
    </source>
</evidence>
<sequence>MKILSLFSSITTLYVSTAFGSLVPSVPNVELRQNTPGLYAHLLSNLTCAMQDNEFITFFLVDTIAECQAHCDETNFCVMFNTYHDNNGKDGSPLLTCSLFQVHCQAFPQFCTNTGGQTQPDGSVNFITDSDEREKNLRAHMCMFCCHDRNQLISGFLPLRPLSSAYAFTRKTPRSRLYDLDALKNTTARPIQ</sequence>
<feature type="chain" id="PRO_5045439312" evidence="1">
    <location>
        <begin position="21"/>
        <end position="192"/>
    </location>
</feature>
<proteinExistence type="predicted"/>
<organism evidence="2 3">
    <name type="scientific">Marasmiellus scandens</name>
    <dbReference type="NCBI Taxonomy" id="2682957"/>
    <lineage>
        <taxon>Eukaryota</taxon>
        <taxon>Fungi</taxon>
        <taxon>Dikarya</taxon>
        <taxon>Basidiomycota</taxon>
        <taxon>Agaricomycotina</taxon>
        <taxon>Agaricomycetes</taxon>
        <taxon>Agaricomycetidae</taxon>
        <taxon>Agaricales</taxon>
        <taxon>Marasmiineae</taxon>
        <taxon>Omphalotaceae</taxon>
        <taxon>Marasmiellus</taxon>
    </lineage>
</organism>
<keyword evidence="1" id="KW-0732">Signal</keyword>
<dbReference type="EMBL" id="JBANRG010000039">
    <property type="protein sequence ID" value="KAK7448144.1"/>
    <property type="molecule type" value="Genomic_DNA"/>
</dbReference>
<gene>
    <name evidence="2" type="ORF">VKT23_013903</name>
</gene>
<evidence type="ECO:0000313" key="2">
    <source>
        <dbReference type="EMBL" id="KAK7448144.1"/>
    </source>
</evidence>
<feature type="signal peptide" evidence="1">
    <location>
        <begin position="1"/>
        <end position="20"/>
    </location>
</feature>
<evidence type="ECO:0000313" key="3">
    <source>
        <dbReference type="Proteomes" id="UP001498398"/>
    </source>
</evidence>
<protein>
    <submittedName>
        <fullName evidence="2">Uncharacterized protein</fullName>
    </submittedName>
</protein>
<dbReference type="Proteomes" id="UP001498398">
    <property type="component" value="Unassembled WGS sequence"/>
</dbReference>
<comment type="caution">
    <text evidence="2">The sequence shown here is derived from an EMBL/GenBank/DDBJ whole genome shotgun (WGS) entry which is preliminary data.</text>
</comment>